<dbReference type="InterPro" id="IPR006104">
    <property type="entry name" value="Glyco_hydro_2_N"/>
</dbReference>
<organism evidence="8 9">
    <name type="scientific">Aureibaculum marinum</name>
    <dbReference type="NCBI Taxonomy" id="2487930"/>
    <lineage>
        <taxon>Bacteria</taxon>
        <taxon>Pseudomonadati</taxon>
        <taxon>Bacteroidota</taxon>
        <taxon>Flavobacteriia</taxon>
        <taxon>Flavobacteriales</taxon>
        <taxon>Flavobacteriaceae</taxon>
        <taxon>Aureibaculum</taxon>
    </lineage>
</organism>
<evidence type="ECO:0000259" key="4">
    <source>
        <dbReference type="Pfam" id="PF00703"/>
    </source>
</evidence>
<sequence>MLNKNTHLQGLLLLIIFLSVAFSHAQIRKKTTLNSHWKFHKGVLNPDFSKNIEGEIVNLPHTWNNKDVLNDHKPGHYRGEGWYSKIISLFPDLNEKSYFLQFEGVGQVAEVFVNGHKAGSHVGGYTGFTLNITPFLKADNNILHIKVDNAHNPDIPPLSADFTFFGGIYRDVFLIETSKTHFNLSDNGSTGLFISTPNVKGNSSEIQLKGSFISESKNKLEIQLKVLDAQRKTVLSTIKRLKSNTGLNTFEIKSKLTEVNLWSPDNPYLYTAEISIIKDGNILDEENIRFGFRSFYFHPENGFFLNGSHLKLIGANRHQDYYGDGVALSDDVHRHDLKILKDMGANFIRLAHYPQDPAVLEAADELGLLVWQETPLVNEVTLSEAHDNNAETILIEMIRQYYNHPSIILWGYMNEIYWAHRFLDENVVDAHTEATVKLAKRLENVVRNEDPTRYTVMALHHYPLYETSGLGDIPQVVGWNLYHGWYYDNFEDLGKFLDEEHKKHPERIHILSEFGSGSDQRLHSLKPERFDFTMEGQKAMIESYLTQIMERNYLAGATYWNLVDFNSEKRVDTKPHWNQKGLLSSKRVPKDPYYLFQATLLKEPFIKIAETNWQHRVGVSDTTPFLSPVDIYTNQKTVQLEANGKLLEEKIVKNNKVTFNVPLSIGENQLLAISNNISDYITINFRNIPVLLKEQYNIDISINAGSNHSFFDEKGANVWVEDQPYRPESWGYIGGEQLYVGKKIGTKEKILTIDSFIPLYQTIREGIEAYRFDVEDGWYEVELLFVEPFPKSRRFVGNDVSPSHLGGKRIFDVLINNQPWLQNLDLLKDYGYNYPLREKTKIKVTEGKGLSISFKAIKGKPIVSGVKLRSLN</sequence>
<dbReference type="GO" id="GO:0004553">
    <property type="term" value="F:hydrolase activity, hydrolyzing O-glycosyl compounds"/>
    <property type="evidence" value="ECO:0007669"/>
    <property type="project" value="InterPro"/>
</dbReference>
<dbReference type="GO" id="GO:0005975">
    <property type="term" value="P:carbohydrate metabolic process"/>
    <property type="evidence" value="ECO:0007669"/>
    <property type="project" value="InterPro"/>
</dbReference>
<dbReference type="SUPFAM" id="SSF49785">
    <property type="entry name" value="Galactose-binding domain-like"/>
    <property type="match status" value="1"/>
</dbReference>
<dbReference type="InterPro" id="IPR006102">
    <property type="entry name" value="Ig-like_GH2"/>
</dbReference>
<keyword evidence="3" id="KW-0326">Glycosidase</keyword>
<dbReference type="RefSeq" id="WP_123898814.1">
    <property type="nucleotide sequence ID" value="NZ_RPFJ01000030.1"/>
</dbReference>
<dbReference type="Pfam" id="PF02836">
    <property type="entry name" value="Glyco_hydro_2_C"/>
    <property type="match status" value="1"/>
</dbReference>
<dbReference type="AlphaFoldDB" id="A0A3N4NDE3"/>
<keyword evidence="2 8" id="KW-0378">Hydrolase</keyword>
<dbReference type="SUPFAM" id="SSF49303">
    <property type="entry name" value="beta-Galactosidase/glucuronidase domain"/>
    <property type="match status" value="1"/>
</dbReference>
<dbReference type="PRINTS" id="PR00132">
    <property type="entry name" value="GLHYDRLASE2"/>
</dbReference>
<dbReference type="OrthoDB" id="9801077at2"/>
<gene>
    <name evidence="8" type="ORF">EGM88_12800</name>
</gene>
<evidence type="ECO:0000256" key="2">
    <source>
        <dbReference type="ARBA" id="ARBA00022801"/>
    </source>
</evidence>
<dbReference type="Gene3D" id="2.60.40.10">
    <property type="entry name" value="Immunoglobulins"/>
    <property type="match status" value="2"/>
</dbReference>
<evidence type="ECO:0000259" key="5">
    <source>
        <dbReference type="Pfam" id="PF02836"/>
    </source>
</evidence>
<dbReference type="PANTHER" id="PTHR42732">
    <property type="entry name" value="BETA-GALACTOSIDASE"/>
    <property type="match status" value="1"/>
</dbReference>
<evidence type="ECO:0000313" key="8">
    <source>
        <dbReference type="EMBL" id="RPD93375.1"/>
    </source>
</evidence>
<evidence type="ECO:0000259" key="7">
    <source>
        <dbReference type="Pfam" id="PF11721"/>
    </source>
</evidence>
<dbReference type="InterPro" id="IPR051913">
    <property type="entry name" value="GH2_Domain-Containing"/>
</dbReference>
<dbReference type="InterPro" id="IPR006103">
    <property type="entry name" value="Glyco_hydro_2_cat"/>
</dbReference>
<reference evidence="8 9" key="1">
    <citation type="submission" date="2018-11" db="EMBL/GenBank/DDBJ databases">
        <title>Aureibaculum marinum gen. nov., sp. nov., a member of the family Flavobacteriaceae isolated from the Bohai Sea.</title>
        <authorList>
            <person name="Ji X."/>
        </authorList>
    </citation>
    <scope>NUCLEOTIDE SEQUENCE [LARGE SCALE GENOMIC DNA]</scope>
    <source>
        <strain evidence="8 9">BH-SD17</strain>
    </source>
</reference>
<dbReference type="InterPro" id="IPR036156">
    <property type="entry name" value="Beta-gal/glucu_dom_sf"/>
</dbReference>
<keyword evidence="9" id="KW-1185">Reference proteome</keyword>
<dbReference type="Gene3D" id="2.60.120.260">
    <property type="entry name" value="Galactose-binding domain-like"/>
    <property type="match status" value="1"/>
</dbReference>
<evidence type="ECO:0000313" key="9">
    <source>
        <dbReference type="Proteomes" id="UP000270856"/>
    </source>
</evidence>
<feature type="domain" description="Glycoside hydrolase family 2 immunoglobulin-like beta-sandwich" evidence="4">
    <location>
        <begin position="196"/>
        <end position="293"/>
    </location>
</feature>
<dbReference type="InterPro" id="IPR006101">
    <property type="entry name" value="Glyco_hydro_2"/>
</dbReference>
<feature type="domain" description="Malectin" evidence="7">
    <location>
        <begin position="700"/>
        <end position="863"/>
    </location>
</feature>
<dbReference type="Pfam" id="PF02837">
    <property type="entry name" value="Glyco_hydro_2_N"/>
    <property type="match status" value="1"/>
</dbReference>
<feature type="domain" description="Glycosyl hydrolases family 2 sugar binding" evidence="6">
    <location>
        <begin position="69"/>
        <end position="177"/>
    </location>
</feature>
<dbReference type="Gene3D" id="3.20.20.80">
    <property type="entry name" value="Glycosidases"/>
    <property type="match status" value="1"/>
</dbReference>
<comment type="caution">
    <text evidence="8">The sequence shown here is derived from an EMBL/GenBank/DDBJ whole genome shotgun (WGS) entry which is preliminary data.</text>
</comment>
<feature type="domain" description="Glycoside hydrolase family 2 catalytic" evidence="5">
    <location>
        <begin position="302"/>
        <end position="592"/>
    </location>
</feature>
<evidence type="ECO:0000256" key="1">
    <source>
        <dbReference type="ARBA" id="ARBA00007401"/>
    </source>
</evidence>
<dbReference type="Pfam" id="PF11721">
    <property type="entry name" value="Malectin"/>
    <property type="match status" value="1"/>
</dbReference>
<name>A0A3N4NDE3_9FLAO</name>
<dbReference type="InterPro" id="IPR013783">
    <property type="entry name" value="Ig-like_fold"/>
</dbReference>
<protein>
    <submittedName>
        <fullName evidence="8">Glycoside hydrolase family 2</fullName>
    </submittedName>
</protein>
<dbReference type="Pfam" id="PF00703">
    <property type="entry name" value="Glyco_hydro_2"/>
    <property type="match status" value="1"/>
</dbReference>
<proteinExistence type="inferred from homology"/>
<dbReference type="InterPro" id="IPR017853">
    <property type="entry name" value="GH"/>
</dbReference>
<evidence type="ECO:0000256" key="3">
    <source>
        <dbReference type="ARBA" id="ARBA00023295"/>
    </source>
</evidence>
<comment type="similarity">
    <text evidence="1">Belongs to the glycosyl hydrolase 2 family.</text>
</comment>
<dbReference type="EMBL" id="RPFJ01000030">
    <property type="protein sequence ID" value="RPD93375.1"/>
    <property type="molecule type" value="Genomic_DNA"/>
</dbReference>
<dbReference type="Gene3D" id="2.60.120.430">
    <property type="entry name" value="Galactose-binding lectin"/>
    <property type="match status" value="1"/>
</dbReference>
<accession>A0A3N4NDE3</accession>
<dbReference type="InterPro" id="IPR008979">
    <property type="entry name" value="Galactose-bd-like_sf"/>
</dbReference>
<dbReference type="PANTHER" id="PTHR42732:SF1">
    <property type="entry name" value="BETA-MANNOSIDASE"/>
    <property type="match status" value="1"/>
</dbReference>
<dbReference type="SUPFAM" id="SSF51445">
    <property type="entry name" value="(Trans)glycosidases"/>
    <property type="match status" value="1"/>
</dbReference>
<evidence type="ECO:0000259" key="6">
    <source>
        <dbReference type="Pfam" id="PF02837"/>
    </source>
</evidence>
<dbReference type="Proteomes" id="UP000270856">
    <property type="component" value="Unassembled WGS sequence"/>
</dbReference>
<dbReference type="InterPro" id="IPR021720">
    <property type="entry name" value="Malectin_dom"/>
</dbReference>